<name>A0A0R1XB31_9LACO</name>
<reference evidence="6 7" key="1">
    <citation type="journal article" date="2015" name="Genome Announc.">
        <title>Expanding the biotechnology potential of lactobacilli through comparative genomics of 213 strains and associated genera.</title>
        <authorList>
            <person name="Sun Z."/>
            <person name="Harris H.M."/>
            <person name="McCann A."/>
            <person name="Guo C."/>
            <person name="Argimon S."/>
            <person name="Zhang W."/>
            <person name="Yang X."/>
            <person name="Jeffery I.B."/>
            <person name="Cooney J.C."/>
            <person name="Kagawa T.F."/>
            <person name="Liu W."/>
            <person name="Song Y."/>
            <person name="Salvetti E."/>
            <person name="Wrobel A."/>
            <person name="Rasinkangas P."/>
            <person name="Parkhill J."/>
            <person name="Rea M.C."/>
            <person name="O'Sullivan O."/>
            <person name="Ritari J."/>
            <person name="Douillard F.P."/>
            <person name="Paul Ross R."/>
            <person name="Yang R."/>
            <person name="Briner A.E."/>
            <person name="Felis G.E."/>
            <person name="de Vos W.M."/>
            <person name="Barrangou R."/>
            <person name="Klaenhammer T.R."/>
            <person name="Caufield P.W."/>
            <person name="Cui Y."/>
            <person name="Zhang H."/>
            <person name="O'Toole P.W."/>
        </authorList>
    </citation>
    <scope>NUCLEOTIDE SEQUENCE [LARGE SCALE GENOMIC DNA]</scope>
    <source>
        <strain evidence="6 7">DSM 16991</strain>
    </source>
</reference>
<dbReference type="GeneID" id="78510279"/>
<evidence type="ECO:0000256" key="3">
    <source>
        <dbReference type="ARBA" id="ARBA00022989"/>
    </source>
</evidence>
<feature type="transmembrane region" description="Helical" evidence="5">
    <location>
        <begin position="77"/>
        <end position="98"/>
    </location>
</feature>
<accession>A0A0R1XB31</accession>
<feature type="transmembrane region" description="Helical" evidence="5">
    <location>
        <begin position="42"/>
        <end position="65"/>
    </location>
</feature>
<dbReference type="OrthoDB" id="2328241at2"/>
<gene>
    <name evidence="6" type="ORF">FC91_GL002638</name>
</gene>
<evidence type="ECO:0000313" key="6">
    <source>
        <dbReference type="EMBL" id="KRM27294.1"/>
    </source>
</evidence>
<dbReference type="PATRIC" id="fig|1122147.4.peg.2719"/>
<feature type="transmembrane region" description="Helical" evidence="5">
    <location>
        <begin position="12"/>
        <end position="30"/>
    </location>
</feature>
<evidence type="ECO:0008006" key="8">
    <source>
        <dbReference type="Google" id="ProtNLM"/>
    </source>
</evidence>
<evidence type="ECO:0000256" key="2">
    <source>
        <dbReference type="ARBA" id="ARBA00022692"/>
    </source>
</evidence>
<evidence type="ECO:0000256" key="5">
    <source>
        <dbReference type="SAM" id="Phobius"/>
    </source>
</evidence>
<dbReference type="InterPro" id="IPR019109">
    <property type="entry name" value="MamF_MmsF"/>
</dbReference>
<protein>
    <recommendedName>
        <fullName evidence="8">DUF4870 domain-containing protein</fullName>
    </recommendedName>
</protein>
<organism evidence="6 7">
    <name type="scientific">Schleiferilactobacillus harbinensis DSM 16991</name>
    <dbReference type="NCBI Taxonomy" id="1122147"/>
    <lineage>
        <taxon>Bacteria</taxon>
        <taxon>Bacillati</taxon>
        <taxon>Bacillota</taxon>
        <taxon>Bacilli</taxon>
        <taxon>Lactobacillales</taxon>
        <taxon>Lactobacillaceae</taxon>
        <taxon>Schleiferilactobacillus</taxon>
    </lineage>
</organism>
<sequence>MNDHRLLRALSYISVLFAPIIFPLIVWMVSDAGSETQADAKNALLLHIIPGIVAFGGMLLIGITGFTSNSVPITTGVTIPIMIVIVVVDLGLVVYNLYKGIKLLAQD</sequence>
<keyword evidence="3 5" id="KW-1133">Transmembrane helix</keyword>
<proteinExistence type="predicted"/>
<keyword evidence="2 5" id="KW-0812">Transmembrane</keyword>
<evidence type="ECO:0000313" key="7">
    <source>
        <dbReference type="Proteomes" id="UP000050949"/>
    </source>
</evidence>
<dbReference type="RefSeq" id="WP_027829029.1">
    <property type="nucleotide sequence ID" value="NZ_AUEH01000037.1"/>
</dbReference>
<dbReference type="Proteomes" id="UP000050949">
    <property type="component" value="Unassembled WGS sequence"/>
</dbReference>
<dbReference type="Pfam" id="PF09685">
    <property type="entry name" value="MamF_MmsF"/>
    <property type="match status" value="1"/>
</dbReference>
<evidence type="ECO:0000256" key="4">
    <source>
        <dbReference type="ARBA" id="ARBA00023136"/>
    </source>
</evidence>
<keyword evidence="4 5" id="KW-0472">Membrane</keyword>
<dbReference type="AlphaFoldDB" id="A0A0R1XB31"/>
<comment type="caution">
    <text evidence="6">The sequence shown here is derived from an EMBL/GenBank/DDBJ whole genome shotgun (WGS) entry which is preliminary data.</text>
</comment>
<evidence type="ECO:0000256" key="1">
    <source>
        <dbReference type="ARBA" id="ARBA00004141"/>
    </source>
</evidence>
<comment type="subcellular location">
    <subcellularLocation>
        <location evidence="1">Membrane</location>
        <topology evidence="1">Multi-pass membrane protein</topology>
    </subcellularLocation>
</comment>
<dbReference type="EMBL" id="AZFW01000051">
    <property type="protein sequence ID" value="KRM27294.1"/>
    <property type="molecule type" value="Genomic_DNA"/>
</dbReference>